<comment type="caution">
    <text evidence="8">The sequence shown here is derived from an EMBL/GenBank/DDBJ whole genome shotgun (WGS) entry which is preliminary data.</text>
</comment>
<dbReference type="Pfam" id="PF01408">
    <property type="entry name" value="GFO_IDH_MocA"/>
    <property type="match status" value="1"/>
</dbReference>
<sequence>MTAKPFVLRWGIMATGAMSEHFCKDLLTDPATRGVSDVAHEITAVSSSKDTKRALEFLSRIDHPLPAGVTTYGSYGALVQDPNVDIIYIATPHSHHFQNAMLALQAGKNVLCEKALTVTAEQARRLCATAREKELFFLEGVWTRFFPLSTKVRQLVSSGAIGKVYRVTADLSRANSSQETGSTKLDFDDVHRLVNPHLAGGVLLGLGIYSLTWVFQILYHLQIQAEKEKPQILSAVRKYATGVDESATVILDFPNHGTTGIATSSFRVATDPGDSGNPAVRIQGSAGEIQVEHPAYKPLSFKMIKTEGDNAGTEVVRCLQPRDATRDWGNGTYWEADESARCIRDGKLESEVMPWSESILIMETMEHVLHKAGITYPGLISSHEFDPLSPLNTGH</sequence>
<reference evidence="8 9" key="1">
    <citation type="submission" date="2015-06" db="EMBL/GenBank/DDBJ databases">
        <title>Survival trade-offs in plant roots during colonization by closely related pathogenic and mutualistic fungi.</title>
        <authorList>
            <person name="Hacquard S."/>
            <person name="Kracher B."/>
            <person name="Hiruma K."/>
            <person name="Weinman A."/>
            <person name="Muench P."/>
            <person name="Garrido Oter R."/>
            <person name="Ver Loren van Themaat E."/>
            <person name="Dallerey J.-F."/>
            <person name="Damm U."/>
            <person name="Henrissat B."/>
            <person name="Lespinet O."/>
            <person name="Thon M."/>
            <person name="Kemen E."/>
            <person name="McHardy A.C."/>
            <person name="Schulze-Lefert P."/>
            <person name="O'Connell R.J."/>
        </authorList>
    </citation>
    <scope>NUCLEOTIDE SEQUENCE [LARGE SCALE GENOMIC DNA]</scope>
    <source>
        <strain evidence="8 9">MAFF 238704</strain>
    </source>
</reference>
<dbReference type="Gene3D" id="3.30.360.10">
    <property type="entry name" value="Dihydrodipicolinate Reductase, domain 2"/>
    <property type="match status" value="1"/>
</dbReference>
<dbReference type="Pfam" id="PF22725">
    <property type="entry name" value="GFO_IDH_MocA_C3"/>
    <property type="match status" value="1"/>
</dbReference>
<feature type="domain" description="GFO/IDH/MocA-like oxidoreductase" evidence="7">
    <location>
        <begin position="151"/>
        <end position="289"/>
    </location>
</feature>
<evidence type="ECO:0000313" key="9">
    <source>
        <dbReference type="Proteomes" id="UP000076584"/>
    </source>
</evidence>
<protein>
    <recommendedName>
        <fullName evidence="3">D-xylose 1-dehydrogenase (NADP(+), D-xylono-1,5-lactone-forming)</fullName>
        <ecNumber evidence="3">1.1.1.179</ecNumber>
    </recommendedName>
    <alternativeName>
        <fullName evidence="4">D-xylose-NADP dehydrogenase</fullName>
    </alternativeName>
</protein>
<dbReference type="InterPro" id="IPR000683">
    <property type="entry name" value="Gfo/Idh/MocA-like_OxRdtase_N"/>
</dbReference>
<evidence type="ECO:0000259" key="6">
    <source>
        <dbReference type="Pfam" id="PF01408"/>
    </source>
</evidence>
<dbReference type="Gene3D" id="3.40.50.720">
    <property type="entry name" value="NAD(P)-binding Rossmann-like Domain"/>
    <property type="match status" value="1"/>
</dbReference>
<dbReference type="AlphaFoldDB" id="A0A166QDH5"/>
<evidence type="ECO:0000256" key="2">
    <source>
        <dbReference type="ARBA" id="ARBA00023002"/>
    </source>
</evidence>
<feature type="domain" description="Gfo/Idh/MocA-like oxidoreductase N-terminal" evidence="6">
    <location>
        <begin position="9"/>
        <end position="136"/>
    </location>
</feature>
<organism evidence="8 9">
    <name type="scientific">Colletotrichum incanum</name>
    <name type="common">Soybean anthracnose fungus</name>
    <dbReference type="NCBI Taxonomy" id="1573173"/>
    <lineage>
        <taxon>Eukaryota</taxon>
        <taxon>Fungi</taxon>
        <taxon>Dikarya</taxon>
        <taxon>Ascomycota</taxon>
        <taxon>Pezizomycotina</taxon>
        <taxon>Sordariomycetes</taxon>
        <taxon>Hypocreomycetidae</taxon>
        <taxon>Glomerellales</taxon>
        <taxon>Glomerellaceae</taxon>
        <taxon>Colletotrichum</taxon>
        <taxon>Colletotrichum spaethianum species complex</taxon>
    </lineage>
</organism>
<dbReference type="EC" id="1.1.1.179" evidence="3"/>
<comment type="similarity">
    <text evidence="1">Belongs to the Gfo/Idh/MocA family.</text>
</comment>
<dbReference type="GO" id="GO:0047837">
    <property type="term" value="F:D-xylose 1-dehydrogenase (NADP+) activity"/>
    <property type="evidence" value="ECO:0007669"/>
    <property type="project" value="UniProtKB-EC"/>
</dbReference>
<proteinExistence type="inferred from homology"/>
<dbReference type="SUPFAM" id="SSF51735">
    <property type="entry name" value="NAD(P)-binding Rossmann-fold domains"/>
    <property type="match status" value="1"/>
</dbReference>
<dbReference type="InterPro" id="IPR055170">
    <property type="entry name" value="GFO_IDH_MocA-like_dom"/>
</dbReference>
<evidence type="ECO:0000256" key="5">
    <source>
        <dbReference type="ARBA" id="ARBA00049233"/>
    </source>
</evidence>
<evidence type="ECO:0000256" key="3">
    <source>
        <dbReference type="ARBA" id="ARBA00038984"/>
    </source>
</evidence>
<dbReference type="STRING" id="1573173.A0A166QDH5"/>
<evidence type="ECO:0000313" key="8">
    <source>
        <dbReference type="EMBL" id="KZL67791.1"/>
    </source>
</evidence>
<dbReference type="InterPro" id="IPR036291">
    <property type="entry name" value="NAD(P)-bd_dom_sf"/>
</dbReference>
<dbReference type="SUPFAM" id="SSF55347">
    <property type="entry name" value="Glyceraldehyde-3-phosphate dehydrogenase-like, C-terminal domain"/>
    <property type="match status" value="1"/>
</dbReference>
<dbReference type="GO" id="GO:0000166">
    <property type="term" value="F:nucleotide binding"/>
    <property type="evidence" value="ECO:0007669"/>
    <property type="project" value="InterPro"/>
</dbReference>
<accession>A0A166QDH5</accession>
<gene>
    <name evidence="8" type="ORF">CI238_08269</name>
</gene>
<keyword evidence="2" id="KW-0560">Oxidoreductase</keyword>
<evidence type="ECO:0000259" key="7">
    <source>
        <dbReference type="Pfam" id="PF22725"/>
    </source>
</evidence>
<evidence type="ECO:0000256" key="4">
    <source>
        <dbReference type="ARBA" id="ARBA00042988"/>
    </source>
</evidence>
<keyword evidence="9" id="KW-1185">Reference proteome</keyword>
<name>A0A166QDH5_COLIC</name>
<comment type="catalytic activity">
    <reaction evidence="5">
        <text>D-xylose + NADP(+) = D-xylono-1,5-lactone + NADPH + H(+)</text>
        <dbReference type="Rhea" id="RHEA:22000"/>
        <dbReference type="ChEBI" id="CHEBI:15378"/>
        <dbReference type="ChEBI" id="CHEBI:15867"/>
        <dbReference type="ChEBI" id="CHEBI:53455"/>
        <dbReference type="ChEBI" id="CHEBI:57783"/>
        <dbReference type="ChEBI" id="CHEBI:58349"/>
        <dbReference type="EC" id="1.1.1.179"/>
    </reaction>
</comment>
<evidence type="ECO:0000256" key="1">
    <source>
        <dbReference type="ARBA" id="ARBA00010928"/>
    </source>
</evidence>
<dbReference type="PANTHER" id="PTHR22604:SF115">
    <property type="entry name" value="DIHYDRODIOL DEHYDROGENASE, PUTATIVE (AFU_ORTHOLOGUE AFUA_1G07520)-RELATED"/>
    <property type="match status" value="1"/>
</dbReference>
<dbReference type="PANTHER" id="PTHR22604">
    <property type="entry name" value="OXIDOREDUCTASES"/>
    <property type="match status" value="1"/>
</dbReference>
<dbReference type="Proteomes" id="UP000076584">
    <property type="component" value="Unassembled WGS sequence"/>
</dbReference>
<dbReference type="InterPro" id="IPR050984">
    <property type="entry name" value="Gfo/Idh/MocA_domain"/>
</dbReference>
<dbReference type="EMBL" id="LFIW01002528">
    <property type="protein sequence ID" value="KZL67791.1"/>
    <property type="molecule type" value="Genomic_DNA"/>
</dbReference>